<protein>
    <submittedName>
        <fullName evidence="1">Lipoprotein bor</fullName>
    </submittedName>
</protein>
<keyword evidence="1" id="KW-0614">Plasmid</keyword>
<dbReference type="EMBL" id="CP033895">
    <property type="protein sequence ID" value="QDL35734.1"/>
    <property type="molecule type" value="Genomic_DNA"/>
</dbReference>
<sequence>MNYCVILLLSFNSEGNTVKKIYLLGLIILLSGCAKQGFNIKEKVPSTPEKEVTHHFFISGLGQEKNIDAAAVCGGADRVARTETQLTFINGFLNVITFGIYTPREARVYCLQ</sequence>
<proteinExistence type="predicted"/>
<name>A0A515D5Q0_SERLI</name>
<reference evidence="1 2" key="1">
    <citation type="submission" date="2018-11" db="EMBL/GenBank/DDBJ databases">
        <title>The first complete genome of Serratia liquefaciens isolated from metalophyte plant revel distinctness adaptive mechanisms in an extreme habitat.</title>
        <authorList>
            <person name="Caneschi W.L."/>
            <person name="Sanchez A.B."/>
            <person name="Felestrino E.B."/>
            <person name="Assis R.A.B."/>
            <person name="Lemes C.G.C."/>
            <person name="Cordeiro I.F."/>
            <person name="Fonseca N.P."/>
            <person name="Villa M."/>
            <person name="Vieira I.T."/>
            <person name="Moraes L.A."/>
            <person name="Kamino L.H.Y."/>
            <person name="do Carmo F."/>
            <person name="Garcia C.M."/>
            <person name="Almeida N.F."/>
            <person name="Silva R.S."/>
            <person name="Ferro J.A."/>
            <person name="Ferro M.I.T."/>
            <person name="Varani A.M."/>
            <person name="Ferreira R.M."/>
            <person name="dos Santos V.L."/>
            <person name="Silva U.C."/>
            <person name="Setubal J.C."/>
            <person name="Moreira L.M."/>
        </authorList>
    </citation>
    <scope>NUCLEOTIDE SEQUENCE [LARGE SCALE GENOMIC DNA]</scope>
    <source>
        <strain evidence="1 2">FG3</strain>
        <plasmid evidence="1 2">p2-125</plasmid>
    </source>
</reference>
<accession>A0A515D5Q0</accession>
<dbReference type="InterPro" id="IPR010438">
    <property type="entry name" value="Lambda_Bor"/>
</dbReference>
<keyword evidence="1" id="KW-0449">Lipoprotein</keyword>
<gene>
    <name evidence="1" type="ORF">EGO53_28510</name>
</gene>
<dbReference type="Proteomes" id="UP000317572">
    <property type="component" value="Plasmid p2-125"/>
</dbReference>
<dbReference type="Pfam" id="PF06291">
    <property type="entry name" value="Lambda_Bor"/>
    <property type="match status" value="1"/>
</dbReference>
<geneLocation type="plasmid" evidence="1 2">
    <name>p2-125</name>
</geneLocation>
<evidence type="ECO:0000313" key="1">
    <source>
        <dbReference type="EMBL" id="QDL35734.1"/>
    </source>
</evidence>
<organism evidence="1 2">
    <name type="scientific">Serratia liquefaciens</name>
    <dbReference type="NCBI Taxonomy" id="614"/>
    <lineage>
        <taxon>Bacteria</taxon>
        <taxon>Pseudomonadati</taxon>
        <taxon>Pseudomonadota</taxon>
        <taxon>Gammaproteobacteria</taxon>
        <taxon>Enterobacterales</taxon>
        <taxon>Yersiniaceae</taxon>
        <taxon>Serratia</taxon>
    </lineage>
</organism>
<dbReference type="AlphaFoldDB" id="A0A515D5Q0"/>
<evidence type="ECO:0000313" key="2">
    <source>
        <dbReference type="Proteomes" id="UP000317572"/>
    </source>
</evidence>